<dbReference type="OrthoDB" id="9783990at2"/>
<evidence type="ECO:0000256" key="1">
    <source>
        <dbReference type="ARBA" id="ARBA00022729"/>
    </source>
</evidence>
<dbReference type="PANTHER" id="PTHR34606:SF4">
    <property type="entry name" value="OUTER MEMBRANE LIPOPROTEIN DOLP"/>
    <property type="match status" value="1"/>
</dbReference>
<name>A0A432XWD8_9GAMM</name>
<evidence type="ECO:0000313" key="4">
    <source>
        <dbReference type="EMBL" id="RUO53019.1"/>
    </source>
</evidence>
<dbReference type="PROSITE" id="PS50914">
    <property type="entry name" value="BON"/>
    <property type="match status" value="2"/>
</dbReference>
<reference evidence="5" key="1">
    <citation type="journal article" date="2018" name="Front. Microbiol.">
        <title>Genome-Based Analysis Reveals the Taxonomy and Diversity of the Family Idiomarinaceae.</title>
        <authorList>
            <person name="Liu Y."/>
            <person name="Lai Q."/>
            <person name="Shao Z."/>
        </authorList>
    </citation>
    <scope>NUCLEOTIDE SEQUENCE [LARGE SCALE GENOMIC DNA]</scope>
    <source>
        <strain evidence="5">BH195</strain>
    </source>
</reference>
<proteinExistence type="predicted"/>
<sequence>MQSCRTTDISSGGRLVNNRLSLPLVAFIVMLGLSGCAAALVGATAIGISSATDSRTVGTQVDDQAIEIKVITALKREERLSTTRIQVVSFNRSVLLIGQVPSANLAGLAASIARDIEGVQRVHNELRTAPVIGMKTISNDSWLTSKIKAKYVTDETVDANKIKVVTENGEVFLMGLIDRNMARKAIDIARNTNGVERVIDAFETR</sequence>
<keyword evidence="2" id="KW-0812">Transmembrane</keyword>
<evidence type="ECO:0000256" key="2">
    <source>
        <dbReference type="SAM" id="Phobius"/>
    </source>
</evidence>
<dbReference type="AlphaFoldDB" id="A0A432XWD8"/>
<dbReference type="SMART" id="SM00749">
    <property type="entry name" value="BON"/>
    <property type="match status" value="2"/>
</dbReference>
<keyword evidence="2" id="KW-0472">Membrane</keyword>
<keyword evidence="2" id="KW-1133">Transmembrane helix</keyword>
<dbReference type="Gene3D" id="3.40.1520.20">
    <property type="match status" value="1"/>
</dbReference>
<feature type="transmembrane region" description="Helical" evidence="2">
    <location>
        <begin position="20"/>
        <end position="46"/>
    </location>
</feature>
<evidence type="ECO:0000259" key="3">
    <source>
        <dbReference type="PROSITE" id="PS50914"/>
    </source>
</evidence>
<dbReference type="PANTHER" id="PTHR34606">
    <property type="entry name" value="BON DOMAIN-CONTAINING PROTEIN"/>
    <property type="match status" value="1"/>
</dbReference>
<evidence type="ECO:0000313" key="5">
    <source>
        <dbReference type="Proteomes" id="UP000287198"/>
    </source>
</evidence>
<protein>
    <submittedName>
        <fullName evidence="4">Osmotically-inducible protein OsmY</fullName>
    </submittedName>
</protein>
<dbReference type="NCBIfam" id="NF008247">
    <property type="entry name" value="PRK11023.1"/>
    <property type="match status" value="1"/>
</dbReference>
<dbReference type="InterPro" id="IPR014004">
    <property type="entry name" value="Transpt-assoc_nodulatn_dom_bac"/>
</dbReference>
<accession>A0A432XWD8</accession>
<comment type="caution">
    <text evidence="4">The sequence shown here is derived from an EMBL/GenBank/DDBJ whole genome shotgun (WGS) entry which is preliminary data.</text>
</comment>
<dbReference type="EMBL" id="PIPW01000002">
    <property type="protein sequence ID" value="RUO53019.1"/>
    <property type="molecule type" value="Genomic_DNA"/>
</dbReference>
<dbReference type="Proteomes" id="UP000287198">
    <property type="component" value="Unassembled WGS sequence"/>
</dbReference>
<feature type="domain" description="BON" evidence="3">
    <location>
        <begin position="139"/>
        <end position="205"/>
    </location>
</feature>
<gene>
    <name evidence="4" type="ORF">CWI69_08305</name>
</gene>
<organism evidence="4 5">
    <name type="scientific">Pseudidiomarina halophila</name>
    <dbReference type="NCBI Taxonomy" id="1449799"/>
    <lineage>
        <taxon>Bacteria</taxon>
        <taxon>Pseudomonadati</taxon>
        <taxon>Pseudomonadota</taxon>
        <taxon>Gammaproteobacteria</taxon>
        <taxon>Alteromonadales</taxon>
        <taxon>Idiomarinaceae</taxon>
        <taxon>Pseudidiomarina</taxon>
    </lineage>
</organism>
<dbReference type="InterPro" id="IPR007055">
    <property type="entry name" value="BON_dom"/>
</dbReference>
<keyword evidence="1" id="KW-0732">Signal</keyword>
<keyword evidence="5" id="KW-1185">Reference proteome</keyword>
<dbReference type="Pfam" id="PF04972">
    <property type="entry name" value="BON"/>
    <property type="match status" value="2"/>
</dbReference>
<dbReference type="InterPro" id="IPR051686">
    <property type="entry name" value="Lipoprotein_DolP"/>
</dbReference>
<feature type="domain" description="BON" evidence="3">
    <location>
        <begin position="62"/>
        <end position="130"/>
    </location>
</feature>